<proteinExistence type="predicted"/>
<reference evidence="2 3" key="1">
    <citation type="submission" date="2023-05" db="EMBL/GenBank/DDBJ databases">
        <title>Streptantibioticus silvisoli sp. nov., acidotolerant actinomycetes 1 from pine litter.</title>
        <authorList>
            <person name="Swiecimska M."/>
            <person name="Golinska P."/>
            <person name="Sangal V."/>
            <person name="Wachnowicz B."/>
            <person name="Goodfellow M."/>
        </authorList>
    </citation>
    <scope>NUCLEOTIDE SEQUENCE [LARGE SCALE GENOMIC DNA]</scope>
    <source>
        <strain evidence="2 3">DSM 42109</strain>
    </source>
</reference>
<evidence type="ECO:0000313" key="2">
    <source>
        <dbReference type="EMBL" id="MDJ1133840.1"/>
    </source>
</evidence>
<keyword evidence="3" id="KW-1185">Reference proteome</keyword>
<accession>A0ABT6ZXP6</accession>
<dbReference type="EMBL" id="JANCPR020000016">
    <property type="protein sequence ID" value="MDJ1133840.1"/>
    <property type="molecule type" value="Genomic_DNA"/>
</dbReference>
<dbReference type="RefSeq" id="WP_274040504.1">
    <property type="nucleotide sequence ID" value="NZ_JANCPR020000016.1"/>
</dbReference>
<evidence type="ECO:0000313" key="3">
    <source>
        <dbReference type="Proteomes" id="UP001214441"/>
    </source>
</evidence>
<organism evidence="2 3">
    <name type="scientific">Streptomyces iconiensis</name>
    <dbReference type="NCBI Taxonomy" id="1384038"/>
    <lineage>
        <taxon>Bacteria</taxon>
        <taxon>Bacillati</taxon>
        <taxon>Actinomycetota</taxon>
        <taxon>Actinomycetes</taxon>
        <taxon>Kitasatosporales</taxon>
        <taxon>Streptomycetaceae</taxon>
        <taxon>Streptomyces</taxon>
    </lineage>
</organism>
<dbReference type="Pfam" id="PF04149">
    <property type="entry name" value="DUF397"/>
    <property type="match status" value="1"/>
</dbReference>
<comment type="caution">
    <text evidence="2">The sequence shown here is derived from an EMBL/GenBank/DDBJ whole genome shotgun (WGS) entry which is preliminary data.</text>
</comment>
<dbReference type="Proteomes" id="UP001214441">
    <property type="component" value="Unassembled WGS sequence"/>
</dbReference>
<feature type="domain" description="DUF397" evidence="1">
    <location>
        <begin position="9"/>
        <end position="62"/>
    </location>
</feature>
<protein>
    <submittedName>
        <fullName evidence="2">DUF397 domain-containing protein</fullName>
    </submittedName>
</protein>
<name>A0ABT6ZXP6_9ACTN</name>
<sequence>MLHSLPENTWHKSPYSSDTDGNCVACRKLPHGETVAVHDTKDPTRGTLHIPAPAWNAFLSAVTAQPA</sequence>
<gene>
    <name evidence="2" type="ORF">NMN56_018070</name>
</gene>
<dbReference type="InterPro" id="IPR007278">
    <property type="entry name" value="DUF397"/>
</dbReference>
<evidence type="ECO:0000259" key="1">
    <source>
        <dbReference type="Pfam" id="PF04149"/>
    </source>
</evidence>